<evidence type="ECO:0000256" key="1">
    <source>
        <dbReference type="ARBA" id="ARBA00004651"/>
    </source>
</evidence>
<dbReference type="RefSeq" id="WP_265787861.1">
    <property type="nucleotide sequence ID" value="NZ_BAABRS010000001.1"/>
</dbReference>
<gene>
    <name evidence="10" type="ORF">LQ318_04385</name>
</gene>
<evidence type="ECO:0000256" key="2">
    <source>
        <dbReference type="ARBA" id="ARBA00005236"/>
    </source>
</evidence>
<dbReference type="EMBL" id="JAJNDC010000001">
    <property type="protein sequence ID" value="MCW9712137.1"/>
    <property type="molecule type" value="Genomic_DNA"/>
</dbReference>
<feature type="transmembrane region" description="Helical" evidence="7">
    <location>
        <begin position="319"/>
        <end position="346"/>
    </location>
</feature>
<comment type="caution">
    <text evidence="10">The sequence shown here is derived from an EMBL/GenBank/DDBJ whole genome shotgun (WGS) entry which is preliminary data.</text>
</comment>
<evidence type="ECO:0000313" key="11">
    <source>
        <dbReference type="Proteomes" id="UP001207337"/>
    </source>
</evidence>
<comment type="similarity">
    <text evidence="2">Belongs to the ABC-4 integral membrane protein family. LolC/E subfamily.</text>
</comment>
<proteinExistence type="inferred from homology"/>
<evidence type="ECO:0000256" key="6">
    <source>
        <dbReference type="ARBA" id="ARBA00023136"/>
    </source>
</evidence>
<feature type="transmembrane region" description="Helical" evidence="7">
    <location>
        <begin position="276"/>
        <end position="298"/>
    </location>
</feature>
<evidence type="ECO:0000256" key="3">
    <source>
        <dbReference type="ARBA" id="ARBA00022475"/>
    </source>
</evidence>
<evidence type="ECO:0000259" key="9">
    <source>
        <dbReference type="Pfam" id="PF12704"/>
    </source>
</evidence>
<feature type="domain" description="MacB-like periplasmic core" evidence="9">
    <location>
        <begin position="27"/>
        <end position="243"/>
    </location>
</feature>
<evidence type="ECO:0000256" key="5">
    <source>
        <dbReference type="ARBA" id="ARBA00022989"/>
    </source>
</evidence>
<comment type="subcellular location">
    <subcellularLocation>
        <location evidence="1">Cell membrane</location>
        <topology evidence="1">Multi-pass membrane protein</topology>
    </subcellularLocation>
</comment>
<dbReference type="InterPro" id="IPR025857">
    <property type="entry name" value="MacB_PCD"/>
</dbReference>
<dbReference type="PANTHER" id="PTHR30489">
    <property type="entry name" value="LIPOPROTEIN-RELEASING SYSTEM TRANSMEMBRANE PROTEIN LOLE"/>
    <property type="match status" value="1"/>
</dbReference>
<reference evidence="10 11" key="1">
    <citation type="submission" date="2021-11" db="EMBL/GenBank/DDBJ databases">
        <title>Aliifidinibius sp. nov., a new bacterium isolated from saline soil.</title>
        <authorList>
            <person name="Galisteo C."/>
            <person name="De La Haba R."/>
            <person name="Sanchez-Porro C."/>
            <person name="Ventosa A."/>
        </authorList>
    </citation>
    <scope>NUCLEOTIDE SEQUENCE [LARGE SCALE GENOMIC DNA]</scope>
    <source>
        <strain evidence="10 11">KACC 190600</strain>
    </source>
</reference>
<dbReference type="Pfam" id="PF12704">
    <property type="entry name" value="MacB_PCD"/>
    <property type="match status" value="1"/>
</dbReference>
<feature type="transmembrane region" description="Helical" evidence="7">
    <location>
        <begin position="374"/>
        <end position="393"/>
    </location>
</feature>
<feature type="transmembrane region" description="Helical" evidence="7">
    <location>
        <begin position="21"/>
        <end position="47"/>
    </location>
</feature>
<dbReference type="PANTHER" id="PTHR30489:SF0">
    <property type="entry name" value="LIPOPROTEIN-RELEASING SYSTEM TRANSMEMBRANE PROTEIN LOLE"/>
    <property type="match status" value="1"/>
</dbReference>
<keyword evidence="6 7" id="KW-0472">Membrane</keyword>
<keyword evidence="5 7" id="KW-1133">Transmembrane helix</keyword>
<dbReference type="InterPro" id="IPR003838">
    <property type="entry name" value="ABC3_permease_C"/>
</dbReference>
<evidence type="ECO:0000259" key="8">
    <source>
        <dbReference type="Pfam" id="PF02687"/>
    </source>
</evidence>
<protein>
    <submittedName>
        <fullName evidence="10">ABC transporter permease</fullName>
    </submittedName>
</protein>
<evidence type="ECO:0000313" key="10">
    <source>
        <dbReference type="EMBL" id="MCW9712137.1"/>
    </source>
</evidence>
<name>A0ABT3PW99_9BACT</name>
<dbReference type="InterPro" id="IPR051447">
    <property type="entry name" value="Lipoprotein-release_system"/>
</dbReference>
<keyword evidence="3" id="KW-1003">Cell membrane</keyword>
<keyword evidence="4 7" id="KW-0812">Transmembrane</keyword>
<evidence type="ECO:0000256" key="7">
    <source>
        <dbReference type="SAM" id="Phobius"/>
    </source>
</evidence>
<keyword evidence="11" id="KW-1185">Reference proteome</keyword>
<evidence type="ECO:0000256" key="4">
    <source>
        <dbReference type="ARBA" id="ARBA00022692"/>
    </source>
</evidence>
<organism evidence="10 11">
    <name type="scientific">Fodinibius salicampi</name>
    <dbReference type="NCBI Taxonomy" id="1920655"/>
    <lineage>
        <taxon>Bacteria</taxon>
        <taxon>Pseudomonadati</taxon>
        <taxon>Balneolota</taxon>
        <taxon>Balneolia</taxon>
        <taxon>Balneolales</taxon>
        <taxon>Balneolaceae</taxon>
        <taxon>Fodinibius</taxon>
    </lineage>
</organism>
<sequence>MNFEWYLAKRYFQGKRKDSSFLSFIKAMAITGVAVGSAGLLIALSIVHGFKSSIDSKVLGFAPHFTVTTFSSGEPILRADTLLTKLEDYPEIAQAQAVIHGQAMIQSSEEVTGILMKGVNQEGDVTDIREYIHRGKYNLDKDSTGLPGMVIGSKLAKTLNADIGSKLTTYTVEGLPSPLSSPEIKQFRLSGIYQTGIGQFDETFALVARPHAQELFGTPKNEASQIEIRLTDYTQIPEFKQQISGDLDFPYFAESIYEKHSSIFAWIDLQEQTIPFVIGVMIIVAAFNLIGTVLMMVLERTKDIGILKTMGANDKSIRYIFLLEGLFVAISGLLIGIALSLLFAWLQSTYQLIPLSEENYYMAYAPVEPHGLDFVIVAGVTLLLCALSSYLPARIAAKTDPLKVIAYGR</sequence>
<dbReference type="Pfam" id="PF02687">
    <property type="entry name" value="FtsX"/>
    <property type="match status" value="1"/>
</dbReference>
<dbReference type="Proteomes" id="UP001207337">
    <property type="component" value="Unassembled WGS sequence"/>
</dbReference>
<feature type="domain" description="ABC3 transporter permease C-terminal" evidence="8">
    <location>
        <begin position="276"/>
        <end position="401"/>
    </location>
</feature>
<accession>A0ABT3PW99</accession>